<dbReference type="GO" id="GO:0008270">
    <property type="term" value="F:zinc ion binding"/>
    <property type="evidence" value="ECO:0007669"/>
    <property type="project" value="UniProtKB-KW"/>
</dbReference>
<dbReference type="InterPro" id="IPR013083">
    <property type="entry name" value="Znf_RING/FYVE/PHD"/>
</dbReference>
<dbReference type="PROSITE" id="PS50089">
    <property type="entry name" value="ZF_RING_2"/>
    <property type="match status" value="1"/>
</dbReference>
<feature type="region of interest" description="Disordered" evidence="2">
    <location>
        <begin position="30"/>
        <end position="100"/>
    </location>
</feature>
<dbReference type="PANTHER" id="PTHR16047">
    <property type="entry name" value="RFWD3 PROTEIN"/>
    <property type="match status" value="1"/>
</dbReference>
<comment type="caution">
    <text evidence="4">The sequence shown here is derived from an EMBL/GenBank/DDBJ whole genome shotgun (WGS) entry which is preliminary data.</text>
</comment>
<protein>
    <recommendedName>
        <fullName evidence="3">RING-type domain-containing protein</fullName>
    </recommendedName>
</protein>
<sequence>MADTDPSPSETGAFWNSTREEFVFLGSREAESSAATAETNRRYPGPAVGDVSLNRVDLGERPDETESNRASLDLQDEWEVRSNGESSIEDDETDIEDQNTPVTETLQATPRAAKYLSELHPVAVNDLPKDCWTCGICLEIYSTGDEPEQACLVGPCGHILGRTCLSKWVIPEGRSPNNTCPLCRAVLFEDDTSGPTNVFDQDTELFRQIRERLRDVWSRTRDERSREIWHGFLATYGTDRGREMSA</sequence>
<organism evidence="4 5">
    <name type="scientific">Cladonia borealis</name>
    <dbReference type="NCBI Taxonomy" id="184061"/>
    <lineage>
        <taxon>Eukaryota</taxon>
        <taxon>Fungi</taxon>
        <taxon>Dikarya</taxon>
        <taxon>Ascomycota</taxon>
        <taxon>Pezizomycotina</taxon>
        <taxon>Lecanoromycetes</taxon>
        <taxon>OSLEUM clade</taxon>
        <taxon>Lecanoromycetidae</taxon>
        <taxon>Lecanorales</taxon>
        <taxon>Lecanorineae</taxon>
        <taxon>Cladoniaceae</taxon>
        <taxon>Cladonia</taxon>
    </lineage>
</organism>
<dbReference type="AlphaFoldDB" id="A0AA39QSI9"/>
<dbReference type="EMBL" id="JAFEKC020000023">
    <property type="protein sequence ID" value="KAK0507624.1"/>
    <property type="molecule type" value="Genomic_DNA"/>
</dbReference>
<evidence type="ECO:0000256" key="1">
    <source>
        <dbReference type="PROSITE-ProRule" id="PRU00175"/>
    </source>
</evidence>
<proteinExistence type="predicted"/>
<evidence type="ECO:0000313" key="4">
    <source>
        <dbReference type="EMBL" id="KAK0507624.1"/>
    </source>
</evidence>
<dbReference type="SUPFAM" id="SSF57850">
    <property type="entry name" value="RING/U-box"/>
    <property type="match status" value="1"/>
</dbReference>
<keyword evidence="1" id="KW-0862">Zinc</keyword>
<accession>A0AA39QSI9</accession>
<feature type="domain" description="RING-type" evidence="3">
    <location>
        <begin position="134"/>
        <end position="184"/>
    </location>
</feature>
<dbReference type="GO" id="GO:0004842">
    <property type="term" value="F:ubiquitin-protein transferase activity"/>
    <property type="evidence" value="ECO:0007669"/>
    <property type="project" value="InterPro"/>
</dbReference>
<dbReference type="PANTHER" id="PTHR16047:SF7">
    <property type="entry name" value="E3 UBIQUITIN-PROTEIN LIGASE RFWD3"/>
    <property type="match status" value="1"/>
</dbReference>
<dbReference type="GO" id="GO:0005634">
    <property type="term" value="C:nucleus"/>
    <property type="evidence" value="ECO:0007669"/>
    <property type="project" value="InterPro"/>
</dbReference>
<keyword evidence="1" id="KW-0479">Metal-binding</keyword>
<gene>
    <name evidence="4" type="ORF">JMJ35_010147</name>
</gene>
<dbReference type="Gene3D" id="3.30.40.10">
    <property type="entry name" value="Zinc/RING finger domain, C3HC4 (zinc finger)"/>
    <property type="match status" value="1"/>
</dbReference>
<keyword evidence="5" id="KW-1185">Reference proteome</keyword>
<evidence type="ECO:0000313" key="5">
    <source>
        <dbReference type="Proteomes" id="UP001166286"/>
    </source>
</evidence>
<dbReference type="Pfam" id="PF13639">
    <property type="entry name" value="zf-RING_2"/>
    <property type="match status" value="1"/>
</dbReference>
<dbReference type="Proteomes" id="UP001166286">
    <property type="component" value="Unassembled WGS sequence"/>
</dbReference>
<reference evidence="4" key="1">
    <citation type="submission" date="2023-03" db="EMBL/GenBank/DDBJ databases">
        <title>Complete genome of Cladonia borealis.</title>
        <authorList>
            <person name="Park H."/>
        </authorList>
    </citation>
    <scope>NUCLEOTIDE SEQUENCE</scope>
    <source>
        <strain evidence="4">ANT050790</strain>
    </source>
</reference>
<evidence type="ECO:0000256" key="2">
    <source>
        <dbReference type="SAM" id="MobiDB-lite"/>
    </source>
</evidence>
<keyword evidence="1" id="KW-0863">Zinc-finger</keyword>
<dbReference type="SMART" id="SM00184">
    <property type="entry name" value="RING"/>
    <property type="match status" value="1"/>
</dbReference>
<feature type="compositionally biased region" description="Acidic residues" evidence="2">
    <location>
        <begin position="87"/>
        <end position="97"/>
    </location>
</feature>
<evidence type="ECO:0000259" key="3">
    <source>
        <dbReference type="PROSITE" id="PS50089"/>
    </source>
</evidence>
<name>A0AA39QSI9_9LECA</name>
<dbReference type="InterPro" id="IPR037381">
    <property type="entry name" value="RFWD3"/>
</dbReference>
<dbReference type="InterPro" id="IPR001841">
    <property type="entry name" value="Znf_RING"/>
</dbReference>
<dbReference type="GO" id="GO:0016567">
    <property type="term" value="P:protein ubiquitination"/>
    <property type="evidence" value="ECO:0007669"/>
    <property type="project" value="InterPro"/>
</dbReference>
<feature type="compositionally biased region" description="Basic and acidic residues" evidence="2">
    <location>
        <begin position="57"/>
        <end position="67"/>
    </location>
</feature>
<dbReference type="GO" id="GO:0036297">
    <property type="term" value="P:interstrand cross-link repair"/>
    <property type="evidence" value="ECO:0007669"/>
    <property type="project" value="InterPro"/>
</dbReference>